<evidence type="ECO:0000256" key="4">
    <source>
        <dbReference type="ARBA" id="ARBA00022679"/>
    </source>
</evidence>
<feature type="domain" description="RNase L inhibitor RLI-like possible metal-binding" evidence="10">
    <location>
        <begin position="39"/>
        <end position="71"/>
    </location>
</feature>
<evidence type="ECO:0000256" key="2">
    <source>
        <dbReference type="ARBA" id="ARBA00022517"/>
    </source>
</evidence>
<organism evidence="11 12">
    <name type="scientific">Discina gigas</name>
    <dbReference type="NCBI Taxonomy" id="1032678"/>
    <lineage>
        <taxon>Eukaryota</taxon>
        <taxon>Fungi</taxon>
        <taxon>Dikarya</taxon>
        <taxon>Ascomycota</taxon>
        <taxon>Pezizomycotina</taxon>
        <taxon>Pezizomycetes</taxon>
        <taxon>Pezizales</taxon>
        <taxon>Discinaceae</taxon>
        <taxon>Discina</taxon>
    </lineage>
</organism>
<keyword evidence="2 6" id="KW-0690">Ribosome biogenesis</keyword>
<evidence type="ECO:0000313" key="12">
    <source>
        <dbReference type="Proteomes" id="UP001447188"/>
    </source>
</evidence>
<dbReference type="PANTHER" id="PTHR20426:SF0">
    <property type="entry name" value="18S RRNA AMINOCARBOXYPROPYLTRANSFERASE"/>
    <property type="match status" value="1"/>
</dbReference>
<evidence type="ECO:0000259" key="9">
    <source>
        <dbReference type="Pfam" id="PF04034"/>
    </source>
</evidence>
<feature type="compositionally biased region" description="Acidic residues" evidence="8">
    <location>
        <begin position="238"/>
        <end position="251"/>
    </location>
</feature>
<feature type="domain" description="16S/18S rRNA aminocarboxypropyltransferase Tsr3 C-terminal" evidence="9">
    <location>
        <begin position="75"/>
        <end position="201"/>
    </location>
</feature>
<comment type="catalytic activity">
    <reaction evidence="6">
        <text>N(1)-methylpseudouridine(1191) in yeast 18S rRNA + S-adenosyl-L-methionine = N(1)-methyl-N(3)-[(3S)-3-amino-3-carboxypropyl]pseudouridine(1191) in yeast 18S rRNA + S-methyl-5'-thioadenosine + H(+)</text>
        <dbReference type="Rhea" id="RHEA:63300"/>
        <dbReference type="Rhea" id="RHEA-COMP:13852"/>
        <dbReference type="Rhea" id="RHEA-COMP:16309"/>
        <dbReference type="ChEBI" id="CHEBI:15378"/>
        <dbReference type="ChEBI" id="CHEBI:17509"/>
        <dbReference type="ChEBI" id="CHEBI:59789"/>
        <dbReference type="ChEBI" id="CHEBI:74890"/>
        <dbReference type="ChEBI" id="CHEBI:146234"/>
    </reaction>
</comment>
<dbReference type="Pfam" id="PF04034">
    <property type="entry name" value="Ribo_biogen_C"/>
    <property type="match status" value="1"/>
</dbReference>
<reference evidence="11 12" key="1">
    <citation type="submission" date="2024-02" db="EMBL/GenBank/DDBJ databases">
        <title>Discinaceae phylogenomics.</title>
        <authorList>
            <person name="Dirks A.C."/>
            <person name="James T.Y."/>
        </authorList>
    </citation>
    <scope>NUCLEOTIDE SEQUENCE [LARGE SCALE GENOMIC DNA]</scope>
    <source>
        <strain evidence="11 12">ACD0624</strain>
    </source>
</reference>
<dbReference type="InterPro" id="IPR007177">
    <property type="entry name" value="Tsr3_C"/>
</dbReference>
<keyword evidence="4 6" id="KW-0808">Transferase</keyword>
<dbReference type="Pfam" id="PF04068">
    <property type="entry name" value="Fer4_RLI"/>
    <property type="match status" value="1"/>
</dbReference>
<feature type="binding site" evidence="6">
    <location>
        <position position="53"/>
    </location>
    <ligand>
        <name>S-adenosyl-L-methionine</name>
        <dbReference type="ChEBI" id="CHEBI:59789"/>
    </ligand>
</feature>
<evidence type="ECO:0000256" key="8">
    <source>
        <dbReference type="SAM" id="MobiDB-lite"/>
    </source>
</evidence>
<feature type="binding site" evidence="6">
    <location>
        <position position="139"/>
    </location>
    <ligand>
        <name>S-adenosyl-L-methionine</name>
        <dbReference type="ChEBI" id="CHEBI:59789"/>
    </ligand>
</feature>
<comment type="caution">
    <text evidence="11">The sequence shown here is derived from an EMBL/GenBank/DDBJ whole genome shotgun (WGS) entry which is preliminary data.</text>
</comment>
<dbReference type="PANTHER" id="PTHR20426">
    <property type="entry name" value="RIBOSOME BIOGENESIS PROTEIN TSR3 HOMOLOG"/>
    <property type="match status" value="1"/>
</dbReference>
<feature type="coiled-coil region" evidence="7">
    <location>
        <begin position="194"/>
        <end position="221"/>
    </location>
</feature>
<evidence type="ECO:0000256" key="6">
    <source>
        <dbReference type="HAMAP-Rule" id="MF_03146"/>
    </source>
</evidence>
<dbReference type="EC" id="2.5.1.157" evidence="6"/>
<evidence type="ECO:0000313" key="11">
    <source>
        <dbReference type="EMBL" id="KAL0638101.1"/>
    </source>
</evidence>
<feature type="region of interest" description="Disordered" evidence="8">
    <location>
        <begin position="237"/>
        <end position="270"/>
    </location>
</feature>
<comment type="catalytic activity">
    <reaction evidence="6">
        <text>an N(1)-methylpseudouridine in rRNA + S-adenosyl-L-methionine = N(1)-methyl-N(3)-[(3S)-3-amino-3-carboxypropyl]pseudouridine in rRNA + S-methyl-5'-thioadenosine + H(+)</text>
        <dbReference type="Rhea" id="RHEA:63296"/>
        <dbReference type="Rhea" id="RHEA-COMP:11634"/>
        <dbReference type="Rhea" id="RHEA-COMP:16310"/>
        <dbReference type="ChEBI" id="CHEBI:15378"/>
        <dbReference type="ChEBI" id="CHEBI:17509"/>
        <dbReference type="ChEBI" id="CHEBI:59789"/>
        <dbReference type="ChEBI" id="CHEBI:74890"/>
        <dbReference type="ChEBI" id="CHEBI:146234"/>
        <dbReference type="EC" id="2.5.1.157"/>
    </reaction>
</comment>
<evidence type="ECO:0000256" key="7">
    <source>
        <dbReference type="SAM" id="Coils"/>
    </source>
</evidence>
<feature type="region of interest" description="Disordered" evidence="8">
    <location>
        <begin position="1"/>
        <end position="35"/>
    </location>
</feature>
<comment type="function">
    <text evidence="6">Aminocarboxypropyltransferase that catalyzes the aminocarboxypropyl transfer on pseudouridine at position 1191 (Psi1191) in 18S rRNA. It constitutes the last step in biosynthesis of the hypermodified N1-methyl-N3-(3-amino-3-carboxypropyl) pseudouridine (m1acp3-Psi) conserved in eukaryotic 18S rRNA.</text>
</comment>
<proteinExistence type="inferred from homology"/>
<feature type="compositionally biased region" description="Basic and acidic residues" evidence="8">
    <location>
        <begin position="294"/>
        <end position="322"/>
    </location>
</feature>
<comment type="subcellular location">
    <subcellularLocation>
        <location evidence="6">Cytoplasm</location>
    </subcellularLocation>
    <subcellularLocation>
        <location evidence="6">Nucleus</location>
    </subcellularLocation>
</comment>
<dbReference type="HAMAP" id="MF_01116">
    <property type="entry name" value="TSR3"/>
    <property type="match status" value="1"/>
</dbReference>
<evidence type="ECO:0000256" key="5">
    <source>
        <dbReference type="ARBA" id="ARBA00022691"/>
    </source>
</evidence>
<protein>
    <recommendedName>
        <fullName evidence="6">18S rRNA aminocarboxypropyltransferase</fullName>
        <ecNumber evidence="6">2.5.1.157</ecNumber>
    </recommendedName>
</protein>
<dbReference type="InterPro" id="IPR007209">
    <property type="entry name" value="RNaseL-inhib-like_metal-bd_dom"/>
</dbReference>
<feature type="region of interest" description="Disordered" evidence="8">
    <location>
        <begin position="287"/>
        <end position="347"/>
    </location>
</feature>
<evidence type="ECO:0000259" key="10">
    <source>
        <dbReference type="Pfam" id="PF04068"/>
    </source>
</evidence>
<name>A0ABR3GQ93_9PEZI</name>
<keyword evidence="5 6" id="KW-0949">S-adenosyl-L-methionine</keyword>
<keyword evidence="1 6" id="KW-0963">Cytoplasm</keyword>
<dbReference type="Proteomes" id="UP001447188">
    <property type="component" value="Unassembled WGS sequence"/>
</dbReference>
<evidence type="ECO:0000256" key="1">
    <source>
        <dbReference type="ARBA" id="ARBA00022490"/>
    </source>
</evidence>
<accession>A0ABR3GQ93</accession>
<feature type="binding site" evidence="6">
    <location>
        <position position="101"/>
    </location>
    <ligand>
        <name>S-adenosyl-L-methionine</name>
        <dbReference type="ChEBI" id="CHEBI:59789"/>
    </ligand>
</feature>
<feature type="compositionally biased region" description="Basic residues" evidence="8">
    <location>
        <begin position="1"/>
        <end position="10"/>
    </location>
</feature>
<keyword evidence="12" id="KW-1185">Reference proteome</keyword>
<keyword evidence="7" id="KW-0175">Coiled coil</keyword>
<sequence>MVKKNHNNHSKGRDRYRNNPRGGQRGEDGEPIAKPPFKAAAWDLGHCDPDRCSGKKLMRQGLMRDIPIGKKFSGVVITPNGTTVVSNADKHLLEEFGAAVVECSWARLDDVPFGKIGGKCERLLPYLVATNSVNYGRPWKLNCAEALAACFAIMGHSDWAELILKPFSYGEEFMRINGELFERYSGCEDAEGVKKIETEWLEQLEREYKESRENKGADLDAWGGGNLNKIPMKMLEKDSDDEDDEEAEEDYQVQGGRNLEMPPSDDDDEDEYQEYLRQKVLASKTFANPISTRRTKDIAEPAHEETSHSDEEYGNDRDEHAGIYDAAPAIGEESGPSIIRPSNSRPDELSAVFSRAVISAPKRGLGS</sequence>
<dbReference type="EMBL" id="JBBBZM010000026">
    <property type="protein sequence ID" value="KAL0638101.1"/>
    <property type="molecule type" value="Genomic_DNA"/>
</dbReference>
<feature type="binding site" evidence="6">
    <location>
        <position position="124"/>
    </location>
    <ligand>
        <name>S-adenosyl-L-methionine</name>
        <dbReference type="ChEBI" id="CHEBI:59789"/>
    </ligand>
</feature>
<keyword evidence="3 6" id="KW-0698">rRNA processing</keyword>
<comment type="similarity">
    <text evidence="6">Belongs to the TDD superfamily. TSR3 family.</text>
</comment>
<keyword evidence="6" id="KW-0539">Nucleus</keyword>
<dbReference type="InterPro" id="IPR022968">
    <property type="entry name" value="Tsr3-like"/>
</dbReference>
<evidence type="ECO:0000256" key="3">
    <source>
        <dbReference type="ARBA" id="ARBA00022552"/>
    </source>
</evidence>
<gene>
    <name evidence="6 11" type="primary">TSR3</name>
    <name evidence="11" type="ORF">Q9L58_002882</name>
</gene>